<keyword evidence="3 6" id="KW-0812">Transmembrane</keyword>
<dbReference type="PANTHER" id="PTHR31632">
    <property type="entry name" value="IRON TRANSPORTER FTH1"/>
    <property type="match status" value="1"/>
</dbReference>
<dbReference type="GO" id="GO:0033573">
    <property type="term" value="C:high-affinity iron permease complex"/>
    <property type="evidence" value="ECO:0007669"/>
    <property type="project" value="InterPro"/>
</dbReference>
<feature type="transmembrane region" description="Helical" evidence="6">
    <location>
        <begin position="12"/>
        <end position="36"/>
    </location>
</feature>
<dbReference type="Pfam" id="PF03239">
    <property type="entry name" value="FTR1"/>
    <property type="match status" value="1"/>
</dbReference>
<feature type="transmembrane region" description="Helical" evidence="6">
    <location>
        <begin position="222"/>
        <end position="240"/>
    </location>
</feature>
<evidence type="ECO:0000256" key="2">
    <source>
        <dbReference type="ARBA" id="ARBA00008333"/>
    </source>
</evidence>
<feature type="transmembrane region" description="Helical" evidence="6">
    <location>
        <begin position="48"/>
        <end position="71"/>
    </location>
</feature>
<name>A0A382MWH4_9ZZZZ</name>
<evidence type="ECO:0000256" key="1">
    <source>
        <dbReference type="ARBA" id="ARBA00004141"/>
    </source>
</evidence>
<evidence type="ECO:0000256" key="6">
    <source>
        <dbReference type="SAM" id="Phobius"/>
    </source>
</evidence>
<evidence type="ECO:0000256" key="4">
    <source>
        <dbReference type="ARBA" id="ARBA00022989"/>
    </source>
</evidence>
<feature type="transmembrane region" description="Helical" evidence="6">
    <location>
        <begin position="83"/>
        <end position="101"/>
    </location>
</feature>
<evidence type="ECO:0000256" key="5">
    <source>
        <dbReference type="ARBA" id="ARBA00023136"/>
    </source>
</evidence>
<feature type="transmembrane region" description="Helical" evidence="6">
    <location>
        <begin position="182"/>
        <end position="202"/>
    </location>
</feature>
<comment type="similarity">
    <text evidence="2">Belongs to the oxidase-dependent Fe transporter (OFeT) (TC 9.A.10.1) family.</text>
</comment>
<dbReference type="InterPro" id="IPR004923">
    <property type="entry name" value="FTR1/Fip1/EfeU"/>
</dbReference>
<proteinExistence type="inferred from homology"/>
<evidence type="ECO:0008006" key="8">
    <source>
        <dbReference type="Google" id="ProtNLM"/>
    </source>
</evidence>
<reference evidence="7" key="1">
    <citation type="submission" date="2018-05" db="EMBL/GenBank/DDBJ databases">
        <authorList>
            <person name="Lanie J.A."/>
            <person name="Ng W.-L."/>
            <person name="Kazmierczak K.M."/>
            <person name="Andrzejewski T.M."/>
            <person name="Davidsen T.M."/>
            <person name="Wayne K.J."/>
            <person name="Tettelin H."/>
            <person name="Glass J.I."/>
            <person name="Rusch D."/>
            <person name="Podicherti R."/>
            <person name="Tsui H.-C.T."/>
            <person name="Winkler M.E."/>
        </authorList>
    </citation>
    <scope>NUCLEOTIDE SEQUENCE</scope>
</reference>
<evidence type="ECO:0000313" key="7">
    <source>
        <dbReference type="EMBL" id="SVC52698.1"/>
    </source>
</evidence>
<dbReference type="GO" id="GO:0015093">
    <property type="term" value="F:ferrous iron transmembrane transporter activity"/>
    <property type="evidence" value="ECO:0007669"/>
    <property type="project" value="TreeGrafter"/>
</dbReference>
<organism evidence="7">
    <name type="scientific">marine metagenome</name>
    <dbReference type="NCBI Taxonomy" id="408172"/>
    <lineage>
        <taxon>unclassified sequences</taxon>
        <taxon>metagenomes</taxon>
        <taxon>ecological metagenomes</taxon>
    </lineage>
</organism>
<feature type="transmembrane region" description="Helical" evidence="6">
    <location>
        <begin position="150"/>
        <end position="170"/>
    </location>
</feature>
<accession>A0A382MWH4</accession>
<keyword evidence="5 6" id="KW-0472">Membrane</keyword>
<dbReference type="PANTHER" id="PTHR31632:SF2">
    <property type="entry name" value="PLASMA MEMBRANE IRON PERMEASE"/>
    <property type="match status" value="1"/>
</dbReference>
<gene>
    <name evidence="7" type="ORF">METZ01_LOCUS305552</name>
</gene>
<keyword evidence="4 6" id="KW-1133">Transmembrane helix</keyword>
<feature type="transmembrane region" description="Helical" evidence="6">
    <location>
        <begin position="122"/>
        <end position="138"/>
    </location>
</feature>
<dbReference type="AlphaFoldDB" id="A0A382MWH4"/>
<dbReference type="EMBL" id="UINC01096095">
    <property type="protein sequence ID" value="SVC52698.1"/>
    <property type="molecule type" value="Genomic_DNA"/>
</dbReference>
<comment type="subcellular location">
    <subcellularLocation>
        <location evidence="1">Membrane</location>
        <topology evidence="1">Multi-pass membrane protein</topology>
    </subcellularLocation>
</comment>
<sequence length="254" mass="26826">MVAWDALLGGSFLAGASIGLRECMEAVLVVGLLISYLSKTDRRESVKLVWWGVAAGIALSIATVAVVFVVFDALSVDLELFEGVTMVFAAVILAGVLMHLVRHQGKSELESWADHSYGRYDTLGIAAVTALCVWREGAETVLFTMALGDAASGSLGVFVGIAAAAVLGWGLFSGMMRVDIRWVFRITNASLLLFGAYLISTGFHELVEAGFLGLEETTMTEIARTALFAAYLILIGYAAVKASETSSGASSPTA</sequence>
<evidence type="ECO:0000256" key="3">
    <source>
        <dbReference type="ARBA" id="ARBA00022692"/>
    </source>
</evidence>
<protein>
    <recommendedName>
        <fullName evidence="8">High-affinity iron transporter</fullName>
    </recommendedName>
</protein>